<dbReference type="InterPro" id="IPR006016">
    <property type="entry name" value="UspA"/>
</dbReference>
<dbReference type="InterPro" id="IPR014729">
    <property type="entry name" value="Rossmann-like_a/b/a_fold"/>
</dbReference>
<feature type="domain" description="UspA" evidence="2">
    <location>
        <begin position="6"/>
        <end position="143"/>
    </location>
</feature>
<dbReference type="InterPro" id="IPR006015">
    <property type="entry name" value="Universal_stress_UspA"/>
</dbReference>
<comment type="caution">
    <text evidence="3">The sequence shown here is derived from an EMBL/GenBank/DDBJ whole genome shotgun (WGS) entry which is preliminary data.</text>
</comment>
<dbReference type="PANTHER" id="PTHR46268:SF6">
    <property type="entry name" value="UNIVERSAL STRESS PROTEIN UP12"/>
    <property type="match status" value="1"/>
</dbReference>
<dbReference type="Pfam" id="PF00582">
    <property type="entry name" value="Usp"/>
    <property type="match status" value="2"/>
</dbReference>
<evidence type="ECO:0000313" key="3">
    <source>
        <dbReference type="EMBL" id="GBF09604.1"/>
    </source>
</evidence>
<dbReference type="SUPFAM" id="SSF52402">
    <property type="entry name" value="Adenine nucleotide alpha hydrolases-like"/>
    <property type="match status" value="2"/>
</dbReference>
<reference evidence="3 4" key="1">
    <citation type="submission" date="2017-02" db="EMBL/GenBank/DDBJ databases">
        <title>isolation and characterization of a novel temperate virus Aeropyrum globular virus 1 infecting hyperthermophilic archaeon Aeropyrum.</title>
        <authorList>
            <person name="Yumiya M."/>
            <person name="Yoshida T."/>
            <person name="Sako Y."/>
        </authorList>
    </citation>
    <scope>NUCLEOTIDE SEQUENCE [LARGE SCALE GENOMIC DNA]</scope>
    <source>
        <strain evidence="3 4">YK1-12-2013</strain>
    </source>
</reference>
<comment type="similarity">
    <text evidence="1">Belongs to the universal stress protein A family.</text>
</comment>
<dbReference type="AlphaFoldDB" id="A0A401HB28"/>
<organism evidence="3 4">
    <name type="scientific">Aeropyrum pernix</name>
    <dbReference type="NCBI Taxonomy" id="56636"/>
    <lineage>
        <taxon>Archaea</taxon>
        <taxon>Thermoproteota</taxon>
        <taxon>Thermoprotei</taxon>
        <taxon>Desulfurococcales</taxon>
        <taxon>Desulfurococcaceae</taxon>
        <taxon>Aeropyrum</taxon>
    </lineage>
</organism>
<dbReference type="OrthoDB" id="105697at2157"/>
<protein>
    <submittedName>
        <fullName evidence="3">ATP-dependent universal stress protein</fullName>
    </submittedName>
</protein>
<dbReference type="CDD" id="cd00293">
    <property type="entry name" value="USP-like"/>
    <property type="match status" value="2"/>
</dbReference>
<gene>
    <name evidence="3" type="ORF">apy_13290</name>
</gene>
<dbReference type="PRINTS" id="PR01438">
    <property type="entry name" value="UNVRSLSTRESS"/>
</dbReference>
<accession>A0A401HB28</accession>
<feature type="domain" description="UspA" evidence="2">
    <location>
        <begin position="163"/>
        <end position="287"/>
    </location>
</feature>
<dbReference type="PANTHER" id="PTHR46268">
    <property type="entry name" value="STRESS RESPONSE PROTEIN NHAX"/>
    <property type="match status" value="1"/>
</dbReference>
<dbReference type="Gene3D" id="3.40.50.620">
    <property type="entry name" value="HUPs"/>
    <property type="match status" value="2"/>
</dbReference>
<sequence>MARVLEHILLPLDLSEVSKPLAISVAELASRHKSRVTLLHVIEEAMVIHVAAGYDVSSLIRSIEKNAREKLDKIRKLMMEKGVNVVVYEDIPVGNPGAVISEVAEEVGATEIVMGSKGLGIFRILPLGSTVRETVKISRKPVIRLKTYKENGHVKVAYSPRLFRKILVGVDRNTSKSMIDYAVNAASTDDGKVVLAHIIEPPLEEPSYEVKNVFKYGEKAGEERGVEVEIVVARGRADKMLTAIASQMDASSVLVGRTVERRLSELILGSTLDRLMTLCELPLIVYPL</sequence>
<name>A0A401HB28_AERPX</name>
<evidence type="ECO:0000259" key="2">
    <source>
        <dbReference type="Pfam" id="PF00582"/>
    </source>
</evidence>
<dbReference type="EMBL" id="BDMD01000078">
    <property type="protein sequence ID" value="GBF09604.1"/>
    <property type="molecule type" value="Genomic_DNA"/>
</dbReference>
<evidence type="ECO:0000313" key="4">
    <source>
        <dbReference type="Proteomes" id="UP000291213"/>
    </source>
</evidence>
<dbReference type="Proteomes" id="UP000291213">
    <property type="component" value="Unassembled WGS sequence"/>
</dbReference>
<proteinExistence type="inferred from homology"/>
<evidence type="ECO:0000256" key="1">
    <source>
        <dbReference type="ARBA" id="ARBA00008791"/>
    </source>
</evidence>
<dbReference type="RefSeq" id="WP_131160554.1">
    <property type="nucleotide sequence ID" value="NZ_BDMD01000078.1"/>
</dbReference>